<evidence type="ECO:0000313" key="3">
    <source>
        <dbReference type="Proteomes" id="UP000070501"/>
    </source>
</evidence>
<feature type="compositionally biased region" description="Acidic residues" evidence="1">
    <location>
        <begin position="71"/>
        <end position="80"/>
    </location>
</feature>
<feature type="non-terminal residue" evidence="2">
    <location>
        <position position="307"/>
    </location>
</feature>
<keyword evidence="3" id="KW-1185">Reference proteome</keyword>
<evidence type="ECO:0000313" key="2">
    <source>
        <dbReference type="EMBL" id="KXJ93279.1"/>
    </source>
</evidence>
<feature type="compositionally biased region" description="Polar residues" evidence="1">
    <location>
        <begin position="196"/>
        <end position="210"/>
    </location>
</feature>
<sequence length="307" mass="32843">MSFARTVSHEVDFIDDEDSDWNLQRTETDPFKFMPPSDRTNSFPVVPARDASQDELASRPRATSQAQEIIQDLEEEEDHDDLTAQAGAPTTPGVESPRQLENESSFQPAIGGEISGTDATGGRFEEGLPLIAQDEEESEESEEDEEDEDDEEDDDDDADEEGAHQKKLGDFGGAFGEGDGEGADDFFNQVKGGGDQITSPPALQRKSTTMAIGGVTGPSEDDDDVPSPSEEGPAQGLAETTGDGQQKETGDLDAKWAAAFGDDDDDEFLVEPTPKKELDPADIFGSDDEGFLDDDDDDAAAGAPTTP</sequence>
<feature type="compositionally biased region" description="Acidic residues" evidence="1">
    <location>
        <begin position="285"/>
        <end position="299"/>
    </location>
</feature>
<evidence type="ECO:0000256" key="1">
    <source>
        <dbReference type="SAM" id="MobiDB-lite"/>
    </source>
</evidence>
<organism evidence="2 3">
    <name type="scientific">Microdochium bolleyi</name>
    <dbReference type="NCBI Taxonomy" id="196109"/>
    <lineage>
        <taxon>Eukaryota</taxon>
        <taxon>Fungi</taxon>
        <taxon>Dikarya</taxon>
        <taxon>Ascomycota</taxon>
        <taxon>Pezizomycotina</taxon>
        <taxon>Sordariomycetes</taxon>
        <taxon>Xylariomycetidae</taxon>
        <taxon>Xylariales</taxon>
        <taxon>Microdochiaceae</taxon>
        <taxon>Microdochium</taxon>
    </lineage>
</organism>
<feature type="compositionally biased region" description="Acidic residues" evidence="1">
    <location>
        <begin position="133"/>
        <end position="160"/>
    </location>
</feature>
<dbReference type="OrthoDB" id="8918678at2759"/>
<dbReference type="EMBL" id="KQ964248">
    <property type="protein sequence ID" value="KXJ93279.1"/>
    <property type="molecule type" value="Genomic_DNA"/>
</dbReference>
<feature type="compositionally biased region" description="Basic and acidic residues" evidence="1">
    <location>
        <begin position="245"/>
        <end position="254"/>
    </location>
</feature>
<protein>
    <submittedName>
        <fullName evidence="2">Uncharacterized protein</fullName>
    </submittedName>
</protein>
<feature type="region of interest" description="Disordered" evidence="1">
    <location>
        <begin position="26"/>
        <end position="307"/>
    </location>
</feature>
<gene>
    <name evidence="2" type="ORF">Micbo1qcDRAFT_161262</name>
</gene>
<reference evidence="3" key="1">
    <citation type="submission" date="2016-02" db="EMBL/GenBank/DDBJ databases">
        <title>Draft genome sequence of Microdochium bolleyi, a fungal endophyte of beachgrass.</title>
        <authorList>
            <consortium name="DOE Joint Genome Institute"/>
            <person name="David A.S."/>
            <person name="May G."/>
            <person name="Haridas S."/>
            <person name="Lim J."/>
            <person name="Wang M."/>
            <person name="Labutti K."/>
            <person name="Lipzen A."/>
            <person name="Barry K."/>
            <person name="Grigoriev I.V."/>
        </authorList>
    </citation>
    <scope>NUCLEOTIDE SEQUENCE [LARGE SCALE GENOMIC DNA]</scope>
    <source>
        <strain evidence="3">J235TASD1</strain>
    </source>
</reference>
<dbReference type="AlphaFoldDB" id="A0A136J7Z9"/>
<dbReference type="Proteomes" id="UP000070501">
    <property type="component" value="Unassembled WGS sequence"/>
</dbReference>
<proteinExistence type="predicted"/>
<accession>A0A136J7Z9</accession>
<name>A0A136J7Z9_9PEZI</name>
<dbReference type="InParanoid" id="A0A136J7Z9"/>
<dbReference type="STRING" id="196109.A0A136J7Z9"/>